<dbReference type="SUPFAM" id="SSF51621">
    <property type="entry name" value="Phosphoenolpyruvate/pyruvate domain"/>
    <property type="match status" value="1"/>
</dbReference>
<proteinExistence type="predicted"/>
<dbReference type="EMBL" id="UINC01002790">
    <property type="protein sequence ID" value="SVA00331.1"/>
    <property type="molecule type" value="Genomic_DNA"/>
</dbReference>
<dbReference type="InterPro" id="IPR015813">
    <property type="entry name" value="Pyrv/PenolPyrv_kinase-like_dom"/>
</dbReference>
<sequence length="297" mass="33229">MSRINKCIELIEQGQAIFAVPAGELTYERGKEMSQTWADLIQYDFEHHPFDTVGLSQFMRGLRDGGPTPSGHLTPTVITTVPSNCMTPEEVIYNAWQIRHVLSTGVHGILHTHTRRADAVAMFVAASRYVFQTIGRDQGIPEGLRGGGGQREPSAIWDLDPTDYMRKADPWPLNPEGELMLGLKIEDRFCLPDADNIAAVPGISFAEWGPGDMGMSHGDPDLHDPPYTKEMDEARNIVKRACDKSGLTFLCSWQDENLTTEERARHALHEIGARIVHVPDESIADKLRKEMGRKMPW</sequence>
<accession>A0A381SAL5</accession>
<dbReference type="InterPro" id="IPR040442">
    <property type="entry name" value="Pyrv_kinase-like_dom_sf"/>
</dbReference>
<protein>
    <submittedName>
        <fullName evidence="1">Uncharacterized protein</fullName>
    </submittedName>
</protein>
<evidence type="ECO:0000313" key="1">
    <source>
        <dbReference type="EMBL" id="SVA00331.1"/>
    </source>
</evidence>
<gene>
    <name evidence="1" type="ORF">METZ01_LOCUS53185</name>
</gene>
<dbReference type="GO" id="GO:0003824">
    <property type="term" value="F:catalytic activity"/>
    <property type="evidence" value="ECO:0007669"/>
    <property type="project" value="InterPro"/>
</dbReference>
<organism evidence="1">
    <name type="scientific">marine metagenome</name>
    <dbReference type="NCBI Taxonomy" id="408172"/>
    <lineage>
        <taxon>unclassified sequences</taxon>
        <taxon>metagenomes</taxon>
        <taxon>ecological metagenomes</taxon>
    </lineage>
</organism>
<name>A0A381SAL5_9ZZZZ</name>
<reference evidence="1" key="1">
    <citation type="submission" date="2018-05" db="EMBL/GenBank/DDBJ databases">
        <authorList>
            <person name="Lanie J.A."/>
            <person name="Ng W.-L."/>
            <person name="Kazmierczak K.M."/>
            <person name="Andrzejewski T.M."/>
            <person name="Davidsen T.M."/>
            <person name="Wayne K.J."/>
            <person name="Tettelin H."/>
            <person name="Glass J.I."/>
            <person name="Rusch D."/>
            <person name="Podicherti R."/>
            <person name="Tsui H.-C.T."/>
            <person name="Winkler M.E."/>
        </authorList>
    </citation>
    <scope>NUCLEOTIDE SEQUENCE</scope>
</reference>
<dbReference type="Gene3D" id="3.20.20.60">
    <property type="entry name" value="Phosphoenolpyruvate-binding domains"/>
    <property type="match status" value="1"/>
</dbReference>
<dbReference type="AlphaFoldDB" id="A0A381SAL5"/>